<dbReference type="EMBL" id="UINC01212997">
    <property type="protein sequence ID" value="SVE37574.1"/>
    <property type="molecule type" value="Genomic_DNA"/>
</dbReference>
<evidence type="ECO:0000313" key="2">
    <source>
        <dbReference type="EMBL" id="SVE37574.1"/>
    </source>
</evidence>
<feature type="compositionally biased region" description="Basic and acidic residues" evidence="1">
    <location>
        <begin position="1"/>
        <end position="14"/>
    </location>
</feature>
<proteinExistence type="predicted"/>
<accession>A0A383CZT3</accession>
<feature type="region of interest" description="Disordered" evidence="1">
    <location>
        <begin position="1"/>
        <end position="57"/>
    </location>
</feature>
<reference evidence="2" key="1">
    <citation type="submission" date="2018-05" db="EMBL/GenBank/DDBJ databases">
        <authorList>
            <person name="Lanie J.A."/>
            <person name="Ng W.-L."/>
            <person name="Kazmierczak K.M."/>
            <person name="Andrzejewski T.M."/>
            <person name="Davidsen T.M."/>
            <person name="Wayne K.J."/>
            <person name="Tettelin H."/>
            <person name="Glass J.I."/>
            <person name="Rusch D."/>
            <person name="Podicherti R."/>
            <person name="Tsui H.-C.T."/>
            <person name="Winkler M.E."/>
        </authorList>
    </citation>
    <scope>NUCLEOTIDE SEQUENCE</scope>
</reference>
<protein>
    <submittedName>
        <fullName evidence="2">Uncharacterized protein</fullName>
    </submittedName>
</protein>
<name>A0A383CZT3_9ZZZZ</name>
<evidence type="ECO:0000256" key="1">
    <source>
        <dbReference type="SAM" id="MobiDB-lite"/>
    </source>
</evidence>
<dbReference type="AlphaFoldDB" id="A0A383CZT3"/>
<feature type="non-terminal residue" evidence="2">
    <location>
        <position position="1"/>
    </location>
</feature>
<gene>
    <name evidence="2" type="ORF">METZ01_LOCUS490428</name>
</gene>
<organism evidence="2">
    <name type="scientific">marine metagenome</name>
    <dbReference type="NCBI Taxonomy" id="408172"/>
    <lineage>
        <taxon>unclassified sequences</taxon>
        <taxon>metagenomes</taxon>
        <taxon>ecological metagenomes</taxon>
    </lineage>
</organism>
<feature type="compositionally biased region" description="Basic and acidic residues" evidence="1">
    <location>
        <begin position="23"/>
        <end position="44"/>
    </location>
</feature>
<sequence length="104" mass="11492">RDREGVPEISRSEEVGTEDVPEESQKAGQEREKPDRSGMTDKRPLPHYSGHTPFLSQPTERGWMTHLFVQCSFDIGPGTIPEYEGGNSRSISPFAETVSLDTGG</sequence>